<evidence type="ECO:0000256" key="10">
    <source>
        <dbReference type="RuleBase" id="RU004253"/>
    </source>
</evidence>
<dbReference type="AlphaFoldDB" id="A6TVU4"/>
<evidence type="ECO:0000256" key="2">
    <source>
        <dbReference type="ARBA" id="ARBA00022679"/>
    </source>
</evidence>
<dbReference type="PANTHER" id="PTHR20857">
    <property type="entry name" value="THIAMINE-PHOSPHATE PYROPHOSPHORYLASE"/>
    <property type="match status" value="1"/>
</dbReference>
<dbReference type="GO" id="GO:0009228">
    <property type="term" value="P:thiamine biosynthetic process"/>
    <property type="evidence" value="ECO:0007669"/>
    <property type="project" value="UniProtKB-KW"/>
</dbReference>
<dbReference type="InterPro" id="IPR013785">
    <property type="entry name" value="Aldolase_TIM"/>
</dbReference>
<evidence type="ECO:0000256" key="8">
    <source>
        <dbReference type="ARBA" id="ARBA00047883"/>
    </source>
</evidence>
<evidence type="ECO:0000256" key="1">
    <source>
        <dbReference type="ARBA" id="ARBA00005165"/>
    </source>
</evidence>
<evidence type="ECO:0000313" key="12">
    <source>
        <dbReference type="EMBL" id="ABR50312.1"/>
    </source>
</evidence>
<dbReference type="NCBIfam" id="TIGR00693">
    <property type="entry name" value="thiE"/>
    <property type="match status" value="1"/>
</dbReference>
<dbReference type="HOGENOM" id="CLU_018272_3_4_9"/>
<dbReference type="InterPro" id="IPR036206">
    <property type="entry name" value="ThiamineP_synth_sf"/>
</dbReference>
<name>A6TVU4_ALKMQ</name>
<comment type="catalytic activity">
    <reaction evidence="6 9">
        <text>4-methyl-5-(2-phosphooxyethyl)-thiazole + 4-amino-2-methyl-5-(diphosphooxymethyl)pyrimidine + H(+) = thiamine phosphate + diphosphate</text>
        <dbReference type="Rhea" id="RHEA:22328"/>
        <dbReference type="ChEBI" id="CHEBI:15378"/>
        <dbReference type="ChEBI" id="CHEBI:33019"/>
        <dbReference type="ChEBI" id="CHEBI:37575"/>
        <dbReference type="ChEBI" id="CHEBI:57841"/>
        <dbReference type="ChEBI" id="CHEBI:58296"/>
        <dbReference type="EC" id="2.5.1.3"/>
    </reaction>
</comment>
<reference evidence="13" key="1">
    <citation type="journal article" date="2016" name="Genome Announc.">
        <title>Complete genome sequence of Alkaliphilus metalliredigens strain QYMF, an alkaliphilic and metal-reducing bacterium isolated from borax-contaminated leachate ponds.</title>
        <authorList>
            <person name="Hwang C."/>
            <person name="Copeland A."/>
            <person name="Lucas S."/>
            <person name="Lapidus A."/>
            <person name="Barry K."/>
            <person name="Detter J.C."/>
            <person name="Glavina Del Rio T."/>
            <person name="Hammon N."/>
            <person name="Israni S."/>
            <person name="Dalin E."/>
            <person name="Tice H."/>
            <person name="Pitluck S."/>
            <person name="Chertkov O."/>
            <person name="Brettin T."/>
            <person name="Bruce D."/>
            <person name="Han C."/>
            <person name="Schmutz J."/>
            <person name="Larimer F."/>
            <person name="Land M.L."/>
            <person name="Hauser L."/>
            <person name="Kyrpides N."/>
            <person name="Mikhailova N."/>
            <person name="Ye Q."/>
            <person name="Zhou J."/>
            <person name="Richardson P."/>
            <person name="Fields M.W."/>
        </authorList>
    </citation>
    <scope>NUCLEOTIDE SEQUENCE [LARGE SCALE GENOMIC DNA]</scope>
    <source>
        <strain evidence="13">QYMF</strain>
    </source>
</reference>
<keyword evidence="13" id="KW-1185">Reference proteome</keyword>
<comment type="similarity">
    <text evidence="9">Belongs to the thiamine-phosphate synthase family.</text>
</comment>
<dbReference type="PANTHER" id="PTHR20857:SF23">
    <property type="entry name" value="THIAMINE BIOSYNTHETIC BIFUNCTIONAL ENZYME"/>
    <property type="match status" value="1"/>
</dbReference>
<organism evidence="12 13">
    <name type="scientific">Alkaliphilus metalliredigens (strain QYMF)</name>
    <dbReference type="NCBI Taxonomy" id="293826"/>
    <lineage>
        <taxon>Bacteria</taxon>
        <taxon>Bacillati</taxon>
        <taxon>Bacillota</taxon>
        <taxon>Clostridia</taxon>
        <taxon>Peptostreptococcales</taxon>
        <taxon>Natronincolaceae</taxon>
        <taxon>Alkaliphilus</taxon>
    </lineage>
</organism>
<feature type="domain" description="Thiamine phosphate synthase/TenI" evidence="11">
    <location>
        <begin position="2"/>
        <end position="178"/>
    </location>
</feature>
<dbReference type="Gene3D" id="3.20.20.70">
    <property type="entry name" value="Aldolase class I"/>
    <property type="match status" value="1"/>
</dbReference>
<dbReference type="InterPro" id="IPR022998">
    <property type="entry name" value="ThiamineP_synth_TenI"/>
</dbReference>
<dbReference type="EC" id="2.5.1.3" evidence="9"/>
<dbReference type="EMBL" id="CP000724">
    <property type="protein sequence ID" value="ABR50312.1"/>
    <property type="molecule type" value="Genomic_DNA"/>
</dbReference>
<accession>A6TVU4</accession>
<evidence type="ECO:0000256" key="7">
    <source>
        <dbReference type="ARBA" id="ARBA00047851"/>
    </source>
</evidence>
<keyword evidence="3" id="KW-0479">Metal-binding</keyword>
<dbReference type="RefSeq" id="WP_012065260.1">
    <property type="nucleotide sequence ID" value="NC_009633.1"/>
</dbReference>
<keyword evidence="2 9" id="KW-0808">Transferase</keyword>
<dbReference type="UniPathway" id="UPA00060">
    <property type="reaction ID" value="UER00141"/>
</dbReference>
<dbReference type="GO" id="GO:0009229">
    <property type="term" value="P:thiamine diphosphate biosynthetic process"/>
    <property type="evidence" value="ECO:0007669"/>
    <property type="project" value="UniProtKB-UniPathway"/>
</dbReference>
<dbReference type="OrthoDB" id="9815348at2"/>
<dbReference type="CDD" id="cd00564">
    <property type="entry name" value="TMP_TenI"/>
    <property type="match status" value="1"/>
</dbReference>
<gene>
    <name evidence="12" type="ordered locus">Amet_4232</name>
</gene>
<keyword evidence="4" id="KW-0460">Magnesium</keyword>
<dbReference type="InterPro" id="IPR034291">
    <property type="entry name" value="TMP_synthase"/>
</dbReference>
<comment type="pathway">
    <text evidence="1 10">Cofactor biosynthesis; thiamine diphosphate biosynthesis; thiamine phosphate from 4-amino-2-methyl-5-diphosphomethylpyrimidine and 4-methyl-5-(2-phosphoethyl)-thiazole: step 1/1.</text>
</comment>
<dbReference type="Proteomes" id="UP000001572">
    <property type="component" value="Chromosome"/>
</dbReference>
<protein>
    <recommendedName>
        <fullName evidence="9">Thiamine-phosphate synthase</fullName>
        <ecNumber evidence="9">2.5.1.3</ecNumber>
    </recommendedName>
    <alternativeName>
        <fullName evidence="9">Thiamine-phosphate pyrophosphorylase</fullName>
    </alternativeName>
</protein>
<dbReference type="Pfam" id="PF02581">
    <property type="entry name" value="TMP-TENI"/>
    <property type="match status" value="1"/>
</dbReference>
<dbReference type="STRING" id="293826.Amet_4232"/>
<evidence type="ECO:0000256" key="4">
    <source>
        <dbReference type="ARBA" id="ARBA00022842"/>
    </source>
</evidence>
<evidence type="ECO:0000313" key="13">
    <source>
        <dbReference type="Proteomes" id="UP000001572"/>
    </source>
</evidence>
<dbReference type="GO" id="GO:0005737">
    <property type="term" value="C:cytoplasm"/>
    <property type="evidence" value="ECO:0007669"/>
    <property type="project" value="TreeGrafter"/>
</dbReference>
<evidence type="ECO:0000256" key="9">
    <source>
        <dbReference type="RuleBase" id="RU003826"/>
    </source>
</evidence>
<evidence type="ECO:0000256" key="6">
    <source>
        <dbReference type="ARBA" id="ARBA00047334"/>
    </source>
</evidence>
<comment type="catalytic activity">
    <reaction evidence="8 9">
        <text>2-[(2R,5Z)-2-carboxy-4-methylthiazol-5(2H)-ylidene]ethyl phosphate + 4-amino-2-methyl-5-(diphosphooxymethyl)pyrimidine + 2 H(+) = thiamine phosphate + CO2 + diphosphate</text>
        <dbReference type="Rhea" id="RHEA:47844"/>
        <dbReference type="ChEBI" id="CHEBI:15378"/>
        <dbReference type="ChEBI" id="CHEBI:16526"/>
        <dbReference type="ChEBI" id="CHEBI:33019"/>
        <dbReference type="ChEBI" id="CHEBI:37575"/>
        <dbReference type="ChEBI" id="CHEBI:57841"/>
        <dbReference type="ChEBI" id="CHEBI:62899"/>
        <dbReference type="EC" id="2.5.1.3"/>
    </reaction>
</comment>
<proteinExistence type="inferred from homology"/>
<dbReference type="SUPFAM" id="SSF51391">
    <property type="entry name" value="Thiamin phosphate synthase"/>
    <property type="match status" value="1"/>
</dbReference>
<evidence type="ECO:0000256" key="3">
    <source>
        <dbReference type="ARBA" id="ARBA00022723"/>
    </source>
</evidence>
<sequence length="196" mass="21345">MLYLVTNRRMIEDHNFLSVIKGATNGGVDAIILREKDLSYKELLGLAKDIQGVVHGTNTRLIINNSLEVANAVGAHGYHTGFQQFIEKRLHFQGGVGVSVHSIEEGIEAENQGASYLLVGHIFETNSKKNLPPKGITFIEGFKKNIKIPIVAIGGINAGNIQQLCRVKVDGVAVMSEIMMATDPHATTAKLKNLMK</sequence>
<keyword evidence="5 9" id="KW-0784">Thiamine biosynthesis</keyword>
<dbReference type="KEGG" id="amt:Amet_4232"/>
<dbReference type="GO" id="GO:0046872">
    <property type="term" value="F:metal ion binding"/>
    <property type="evidence" value="ECO:0007669"/>
    <property type="project" value="UniProtKB-KW"/>
</dbReference>
<evidence type="ECO:0000259" key="11">
    <source>
        <dbReference type="Pfam" id="PF02581"/>
    </source>
</evidence>
<dbReference type="eggNOG" id="COG0352">
    <property type="taxonomic scope" value="Bacteria"/>
</dbReference>
<comment type="catalytic activity">
    <reaction evidence="7 9">
        <text>2-(2-carboxy-4-methylthiazol-5-yl)ethyl phosphate + 4-amino-2-methyl-5-(diphosphooxymethyl)pyrimidine + 2 H(+) = thiamine phosphate + CO2 + diphosphate</text>
        <dbReference type="Rhea" id="RHEA:47848"/>
        <dbReference type="ChEBI" id="CHEBI:15378"/>
        <dbReference type="ChEBI" id="CHEBI:16526"/>
        <dbReference type="ChEBI" id="CHEBI:33019"/>
        <dbReference type="ChEBI" id="CHEBI:37575"/>
        <dbReference type="ChEBI" id="CHEBI:57841"/>
        <dbReference type="ChEBI" id="CHEBI:62890"/>
        <dbReference type="EC" id="2.5.1.3"/>
    </reaction>
</comment>
<dbReference type="GO" id="GO:0004789">
    <property type="term" value="F:thiamine-phosphate diphosphorylase activity"/>
    <property type="evidence" value="ECO:0007669"/>
    <property type="project" value="UniProtKB-EC"/>
</dbReference>
<evidence type="ECO:0000256" key="5">
    <source>
        <dbReference type="ARBA" id="ARBA00022977"/>
    </source>
</evidence>